<dbReference type="NCBIfam" id="TIGR01024">
    <property type="entry name" value="rplS_bact"/>
    <property type="match status" value="1"/>
</dbReference>
<evidence type="ECO:0000256" key="3">
    <source>
        <dbReference type="ARBA" id="ARBA00023274"/>
    </source>
</evidence>
<dbReference type="Pfam" id="PF01245">
    <property type="entry name" value="Ribosomal_L19"/>
    <property type="match status" value="1"/>
</dbReference>
<dbReference type="InterPro" id="IPR001857">
    <property type="entry name" value="Ribosomal_bL19"/>
</dbReference>
<name>A0A1Z1MCI6_9FLOR</name>
<dbReference type="GO" id="GO:0009507">
    <property type="term" value="C:chloroplast"/>
    <property type="evidence" value="ECO:0007669"/>
    <property type="project" value="UniProtKB-SubCell"/>
</dbReference>
<dbReference type="InterPro" id="IPR038657">
    <property type="entry name" value="Ribosomal_bL19_sf"/>
</dbReference>
<dbReference type="GO" id="GO:1990904">
    <property type="term" value="C:ribonucleoprotein complex"/>
    <property type="evidence" value="ECO:0007669"/>
    <property type="project" value="UniProtKB-KW"/>
</dbReference>
<keyword evidence="5" id="KW-0150">Chloroplast</keyword>
<dbReference type="PROSITE" id="PS01015">
    <property type="entry name" value="RIBOSOMAL_L19"/>
    <property type="match status" value="1"/>
</dbReference>
<proteinExistence type="inferred from homology"/>
<evidence type="ECO:0000256" key="2">
    <source>
        <dbReference type="ARBA" id="ARBA00022980"/>
    </source>
</evidence>
<keyword evidence="5" id="KW-0934">Plastid</keyword>
<evidence type="ECO:0000256" key="4">
    <source>
        <dbReference type="HAMAP-Rule" id="MF_00402"/>
    </source>
</evidence>
<dbReference type="PANTHER" id="PTHR15680:SF9">
    <property type="entry name" value="LARGE RIBOSOMAL SUBUNIT PROTEIN BL19M"/>
    <property type="match status" value="1"/>
</dbReference>
<comment type="similarity">
    <text evidence="1 4">Belongs to the bacterial ribosomal protein bL19 family.</text>
</comment>
<dbReference type="AlphaFoldDB" id="A0A1Z1MCI6"/>
<dbReference type="SUPFAM" id="SSF50104">
    <property type="entry name" value="Translation proteins SH3-like domain"/>
    <property type="match status" value="1"/>
</dbReference>
<dbReference type="InterPro" id="IPR018257">
    <property type="entry name" value="Ribosomal_bL19_CS"/>
</dbReference>
<evidence type="ECO:0000313" key="5">
    <source>
        <dbReference type="EMBL" id="ARW63807.1"/>
    </source>
</evidence>
<evidence type="ECO:0000256" key="1">
    <source>
        <dbReference type="ARBA" id="ARBA00005781"/>
    </source>
</evidence>
<dbReference type="GO" id="GO:0005840">
    <property type="term" value="C:ribosome"/>
    <property type="evidence" value="ECO:0007669"/>
    <property type="project" value="UniProtKB-KW"/>
</dbReference>
<dbReference type="HAMAP" id="MF_00402">
    <property type="entry name" value="Ribosomal_bL19"/>
    <property type="match status" value="1"/>
</dbReference>
<dbReference type="Gene3D" id="2.30.30.790">
    <property type="match status" value="1"/>
</dbReference>
<reference evidence="5" key="1">
    <citation type="journal article" date="2017" name="J. Phycol.">
        <title>Analysis of chloroplast genomes and a supermatrix inform reclassification of the Rhodomelaceae (Rhodophyta).</title>
        <authorList>
            <person name="Diaz-Tapia P."/>
            <person name="Maggs C.A."/>
            <person name="West J.A."/>
            <person name="Verbruggen H."/>
        </authorList>
    </citation>
    <scope>NUCLEOTIDE SEQUENCE</scope>
    <source>
        <strain evidence="5">PD620</strain>
    </source>
</reference>
<keyword evidence="3 4" id="KW-0687">Ribonucleoprotein</keyword>
<dbReference type="PANTHER" id="PTHR15680">
    <property type="entry name" value="RIBOSOMAL PROTEIN L19"/>
    <property type="match status" value="1"/>
</dbReference>
<dbReference type="InterPro" id="IPR008991">
    <property type="entry name" value="Translation_prot_SH3-like_sf"/>
</dbReference>
<dbReference type="GO" id="GO:0006412">
    <property type="term" value="P:translation"/>
    <property type="evidence" value="ECO:0007669"/>
    <property type="project" value="UniProtKB-UniRule"/>
</dbReference>
<keyword evidence="2 4" id="KW-0689">Ribosomal protein</keyword>
<sequence length="122" mass="14389">MLKKQKDYHSLIHEIEKSYMKNEIPKIEVGDNVKIKKIIQEGSKERIQVSEGVVISRKKGNLNYTITIRKTIQNVGVERVYLIHSPQILDIEITKKSKVRRSKLYYLRQRSGKATKLKQRLR</sequence>
<dbReference type="EMBL" id="MF101429">
    <property type="protein sequence ID" value="ARW63807.1"/>
    <property type="molecule type" value="Genomic_DNA"/>
</dbReference>
<comment type="subcellular location">
    <subcellularLocation>
        <location evidence="4">Plastid</location>
        <location evidence="4">Chloroplast</location>
    </subcellularLocation>
</comment>
<dbReference type="GO" id="GO:0003735">
    <property type="term" value="F:structural constituent of ribosome"/>
    <property type="evidence" value="ECO:0007669"/>
    <property type="project" value="InterPro"/>
</dbReference>
<accession>A0A1Z1MCI6</accession>
<protein>
    <recommendedName>
        <fullName evidence="4">Large ribosomal subunit protein bL19c</fullName>
    </recommendedName>
</protein>
<dbReference type="PIRSF" id="PIRSF002191">
    <property type="entry name" value="Ribosomal_L19"/>
    <property type="match status" value="1"/>
</dbReference>
<gene>
    <name evidence="4 5" type="primary">rpl19</name>
</gene>
<organism evidence="5">
    <name type="scientific">Chondria sp.</name>
    <name type="common">in: red algae</name>
    <dbReference type="NCBI Taxonomy" id="1982705"/>
    <lineage>
        <taxon>Eukaryota</taxon>
        <taxon>Rhodophyta</taxon>
        <taxon>Florideophyceae</taxon>
        <taxon>Rhodymeniophycidae</taxon>
        <taxon>Ceramiales</taxon>
        <taxon>Rhodomelaceae</taxon>
        <taxon>Chondrieae</taxon>
        <taxon>Chondria</taxon>
    </lineage>
</organism>
<geneLocation type="chloroplast" evidence="5"/>
<dbReference type="PRINTS" id="PR00061">
    <property type="entry name" value="RIBOSOMALL19"/>
</dbReference>